<dbReference type="Proteomes" id="UP000193498">
    <property type="component" value="Unassembled WGS sequence"/>
</dbReference>
<dbReference type="Gene3D" id="2.30.180.10">
    <property type="entry name" value="FAS1 domain"/>
    <property type="match status" value="2"/>
</dbReference>
<keyword evidence="1" id="KW-0732">Signal</keyword>
<dbReference type="SUPFAM" id="SSF82153">
    <property type="entry name" value="FAS1 domain"/>
    <property type="match status" value="2"/>
</dbReference>
<feature type="signal peptide" evidence="1">
    <location>
        <begin position="1"/>
        <end position="23"/>
    </location>
</feature>
<dbReference type="InParanoid" id="A0A1Y1XHY0"/>
<feature type="domain" description="FAS1" evidence="2">
    <location>
        <begin position="177"/>
        <end position="301"/>
    </location>
</feature>
<reference evidence="3 4" key="1">
    <citation type="submission" date="2016-07" db="EMBL/GenBank/DDBJ databases">
        <title>Pervasive Adenine N6-methylation of Active Genes in Fungi.</title>
        <authorList>
            <consortium name="DOE Joint Genome Institute"/>
            <person name="Mondo S.J."/>
            <person name="Dannebaum R.O."/>
            <person name="Kuo R.C."/>
            <person name="Labutti K."/>
            <person name="Haridas S."/>
            <person name="Kuo A."/>
            <person name="Salamov A."/>
            <person name="Ahrendt S.R."/>
            <person name="Lipzen A."/>
            <person name="Sullivan W."/>
            <person name="Andreopoulos W.B."/>
            <person name="Clum A."/>
            <person name="Lindquist E."/>
            <person name="Daum C."/>
            <person name="Ramamoorthy G.K."/>
            <person name="Gryganskyi A."/>
            <person name="Culley D."/>
            <person name="Magnuson J.K."/>
            <person name="James T.Y."/>
            <person name="O'Malley M.A."/>
            <person name="Stajich J.E."/>
            <person name="Spatafora J.W."/>
            <person name="Visel A."/>
            <person name="Grigoriev I.V."/>
        </authorList>
    </citation>
    <scope>NUCLEOTIDE SEQUENCE [LARGE SCALE GENOMIC DNA]</scope>
    <source>
        <strain evidence="3 4">CBS 931.73</strain>
    </source>
</reference>
<feature type="domain" description="FAS1" evidence="2">
    <location>
        <begin position="27"/>
        <end position="175"/>
    </location>
</feature>
<sequence length="335" mass="37402">MVHLSLVHFVYLCKVYFIIACSSQRIRFTLQEAIDSDSTLTTFSALTSLDITRPIADLLVGLEEYTIFAPTDEAFDSTNLGLGLTNDTVDLLRYHIVRGRHHYADLQSNPQFLPTILNSTVVNDKQYLGIYNRTAASARNKDTKIEVTDGKKRGKIATEEIETGNGIILKIDRVLTPPATLAKSLHRLNLTAFSNILSLSGLASTLEHTQNLTVFAPTNEALSKTSLSDVKSLEAFVRNHVVSSRIYSRDLQDGYSIWTESRMPMLIRRDSQSNIYIDNVKILQSDRLLSNGVLYVVNSPIEPGQPLYTIGLANRQSAGYWGWLMLVVANILYSV</sequence>
<dbReference type="EMBL" id="MCFE01000599">
    <property type="protein sequence ID" value="ORX84976.1"/>
    <property type="molecule type" value="Genomic_DNA"/>
</dbReference>
<name>A0A1Y1XHY0_9FUNG</name>
<feature type="chain" id="PRO_5011006383" evidence="1">
    <location>
        <begin position="24"/>
        <end position="335"/>
    </location>
</feature>
<evidence type="ECO:0000259" key="2">
    <source>
        <dbReference type="PROSITE" id="PS50213"/>
    </source>
</evidence>
<organism evidence="3 4">
    <name type="scientific">Basidiobolus meristosporus CBS 931.73</name>
    <dbReference type="NCBI Taxonomy" id="1314790"/>
    <lineage>
        <taxon>Eukaryota</taxon>
        <taxon>Fungi</taxon>
        <taxon>Fungi incertae sedis</taxon>
        <taxon>Zoopagomycota</taxon>
        <taxon>Entomophthoromycotina</taxon>
        <taxon>Basidiobolomycetes</taxon>
        <taxon>Basidiobolales</taxon>
        <taxon>Basidiobolaceae</taxon>
        <taxon>Basidiobolus</taxon>
    </lineage>
</organism>
<dbReference type="OrthoDB" id="286301at2759"/>
<accession>A0A1Y1XHY0</accession>
<comment type="caution">
    <text evidence="3">The sequence shown here is derived from an EMBL/GenBank/DDBJ whole genome shotgun (WGS) entry which is preliminary data.</text>
</comment>
<dbReference type="InterPro" id="IPR036378">
    <property type="entry name" value="FAS1_dom_sf"/>
</dbReference>
<dbReference type="PANTHER" id="PTHR10900">
    <property type="entry name" value="PERIOSTIN-RELATED"/>
    <property type="match status" value="1"/>
</dbReference>
<keyword evidence="4" id="KW-1185">Reference proteome</keyword>
<evidence type="ECO:0000313" key="3">
    <source>
        <dbReference type="EMBL" id="ORX84976.1"/>
    </source>
</evidence>
<dbReference type="Pfam" id="PF02469">
    <property type="entry name" value="Fasciclin"/>
    <property type="match status" value="2"/>
</dbReference>
<evidence type="ECO:0000313" key="4">
    <source>
        <dbReference type="Proteomes" id="UP000193498"/>
    </source>
</evidence>
<dbReference type="PANTHER" id="PTHR10900:SF77">
    <property type="entry name" value="FI19380P1"/>
    <property type="match status" value="1"/>
</dbReference>
<dbReference type="PROSITE" id="PS50213">
    <property type="entry name" value="FAS1"/>
    <property type="match status" value="2"/>
</dbReference>
<evidence type="ECO:0000256" key="1">
    <source>
        <dbReference type="SAM" id="SignalP"/>
    </source>
</evidence>
<gene>
    <name evidence="3" type="ORF">K493DRAFT_341852</name>
</gene>
<protein>
    <submittedName>
        <fullName evidence="3">Fasciclin-domain-containing protein</fullName>
    </submittedName>
</protein>
<dbReference type="SMART" id="SM00554">
    <property type="entry name" value="FAS1"/>
    <property type="match status" value="2"/>
</dbReference>
<proteinExistence type="predicted"/>
<dbReference type="AlphaFoldDB" id="A0A1Y1XHY0"/>
<dbReference type="InterPro" id="IPR000782">
    <property type="entry name" value="FAS1_domain"/>
</dbReference>
<dbReference type="InterPro" id="IPR050904">
    <property type="entry name" value="Adhesion/Biosynth-related"/>
</dbReference>
<dbReference type="STRING" id="1314790.A0A1Y1XHY0"/>